<keyword evidence="12" id="KW-1185">Reference proteome</keyword>
<evidence type="ECO:0000256" key="4">
    <source>
        <dbReference type="ARBA" id="ARBA00022801"/>
    </source>
</evidence>
<feature type="region of interest" description="Disordered" evidence="9">
    <location>
        <begin position="2396"/>
        <end position="2436"/>
    </location>
</feature>
<evidence type="ECO:0000256" key="8">
    <source>
        <dbReference type="RuleBase" id="RU004468"/>
    </source>
</evidence>
<evidence type="ECO:0000256" key="2">
    <source>
        <dbReference type="ARBA" id="ARBA00011738"/>
    </source>
</evidence>
<dbReference type="SUPFAM" id="SSF51445">
    <property type="entry name" value="(Trans)glycosidases"/>
    <property type="match status" value="6"/>
</dbReference>
<feature type="compositionally biased region" description="Low complexity" evidence="9">
    <location>
        <begin position="2877"/>
        <end position="2916"/>
    </location>
</feature>
<keyword evidence="4 8" id="KW-0378">Hydrolase</keyword>
<dbReference type="GO" id="GO:0008422">
    <property type="term" value="F:beta-glucosidase activity"/>
    <property type="evidence" value="ECO:0007669"/>
    <property type="project" value="TreeGrafter"/>
</dbReference>
<keyword evidence="6 8" id="KW-0326">Glycosidase</keyword>
<dbReference type="PROSITE" id="PS00572">
    <property type="entry name" value="GLYCOSYL_HYDROL_F1_1"/>
    <property type="match status" value="1"/>
</dbReference>
<dbReference type="InterPro" id="IPR017853">
    <property type="entry name" value="GH"/>
</dbReference>
<dbReference type="Gene3D" id="3.20.20.80">
    <property type="entry name" value="Glycosidases"/>
    <property type="match status" value="7"/>
</dbReference>
<feature type="region of interest" description="Disordered" evidence="9">
    <location>
        <begin position="2877"/>
        <end position="2921"/>
    </location>
</feature>
<dbReference type="EMBL" id="JANEYG010000003">
    <property type="protein sequence ID" value="KAJ8924097.1"/>
    <property type="molecule type" value="Genomic_DNA"/>
</dbReference>
<feature type="signal peptide" evidence="10">
    <location>
        <begin position="1"/>
        <end position="19"/>
    </location>
</feature>
<evidence type="ECO:0000313" key="11">
    <source>
        <dbReference type="EMBL" id="KAJ8924097.1"/>
    </source>
</evidence>
<feature type="chain" id="PRO_5043440445" description="beta-glucosidase" evidence="10">
    <location>
        <begin position="20"/>
        <end position="2947"/>
    </location>
</feature>
<organism evidence="11 12">
    <name type="scientific">Exocentrus adspersus</name>
    <dbReference type="NCBI Taxonomy" id="1586481"/>
    <lineage>
        <taxon>Eukaryota</taxon>
        <taxon>Metazoa</taxon>
        <taxon>Ecdysozoa</taxon>
        <taxon>Arthropoda</taxon>
        <taxon>Hexapoda</taxon>
        <taxon>Insecta</taxon>
        <taxon>Pterygota</taxon>
        <taxon>Neoptera</taxon>
        <taxon>Endopterygota</taxon>
        <taxon>Coleoptera</taxon>
        <taxon>Polyphaga</taxon>
        <taxon>Cucujiformia</taxon>
        <taxon>Chrysomeloidea</taxon>
        <taxon>Cerambycidae</taxon>
        <taxon>Lamiinae</taxon>
        <taxon>Acanthocinini</taxon>
        <taxon>Exocentrus</taxon>
    </lineage>
</organism>
<feature type="active site" description="Nucleophile" evidence="7">
    <location>
        <position position="1871"/>
    </location>
</feature>
<feature type="region of interest" description="Disordered" evidence="9">
    <location>
        <begin position="427"/>
        <end position="449"/>
    </location>
</feature>
<dbReference type="InterPro" id="IPR018120">
    <property type="entry name" value="Glyco_hydro_1_AS"/>
</dbReference>
<evidence type="ECO:0000256" key="10">
    <source>
        <dbReference type="SAM" id="SignalP"/>
    </source>
</evidence>
<dbReference type="EC" id="3.2.1.21" evidence="3"/>
<evidence type="ECO:0000256" key="3">
    <source>
        <dbReference type="ARBA" id="ARBA00012744"/>
    </source>
</evidence>
<keyword evidence="10" id="KW-0732">Signal</keyword>
<evidence type="ECO:0000256" key="6">
    <source>
        <dbReference type="ARBA" id="ARBA00023295"/>
    </source>
</evidence>
<sequence>MVKIAIILVALTVLGVAGAEDNRTFPEDFMFGTGTSAYQTEGAWNKDEKTETIWDRWVHDDPTRIKNNDTADDAVHYYENYLEPVMELDAMEVKHFRFSIPWTRILPTGFTNEINLKAIAHYQLLIEALLLFDVIPVVTIYYHDLPQSLQDIGGWTNPKMVKYFADYARICFQKGYGDGTFAPGIKSDGVGKVSIAIDVKYSVAASEEHLDAVGLYTNPIYKGNWPDTVIERVAFRSKGENLTKSRLPEFTKEEIDYINGTSDFMSVNLYHTHFVEDAEEAEFGDPSYMKDMKAKVYLNSSWTIAENGQAIVPLSARKALIWMDYVYNPSEILITENGVPDSELYHDNTRIEYYRDYLNAILDAILIDKVKVIGYTAWSFIDDFEWTEGYSSKFGFYIYDPEADTKLKEKASMYFYRSVIRTFAVPSETSTTSEPTPASTTTDSPETTTASATRIGIFALIVTGFVEAKTDRKFPEGFMFGTGTSAYQTEGAWDKDGKSETIWDRWVHDDPTRIKNNDTADDAAHYYENYILPTLELKRLGVKHYRFSIPWTRILPTGFVNVINLKGILHYQQVIQFLSTYDIIPVVTLYYHDLPQSLQDIGGWTNPQMAKYFADYARICFQYFPSVDYWITFNDPEAICRKGYGNGLFAPGITSDGLALYICAYTVLKAHAAAYRLYKEEFKDLKGKISIAIDVKYSVPASDEHIDAARRRDDFEVGLFANPIYKGNWPETVIERVAFRSKGENFTKSRLPEFTKQEIDYINGTADFMAVNLYHVHFVEDTDEAEFGAPRFMKDMKVNAYLNTSWRFADNAQPIVPLSARKSLVWMRNAYNPSEIFITENGVPDSDLVYDNKRIDYYRDYLNAILDAILIDKVNVIGYTAWSFLDGFEWTGGYSYKFGFFSYNPESTTKLKEKDSVYFYRSVAATLTVPSGNETTTTPEPVTTTQSPETTTASATRIGYFSVVSIVALLAKAEDIRAFPKDFMFGTGTSAYQTEGAWDQEAKSENIWDRWIHTDPSRIKNNDTADEADNYYTDIAVAFSNARDLNVQHFRFSIPWSRILPNGSADNINLQAISHYQLFITSLTKYNITPMVTLYYHDLPQSLQDIGGWTNPKIVDYYVDYARVCFQYFTGVDYWITFNDPAATCRKGYGDGTFAPGIKSDGVDEYKCAYNVIKAHAATYRMYKEEFKELSGMGKISIALDMKWSIAASTSSNDSAAVERRNSFEFGLYADPIYKGHWPSAVIDRIALRSKGENLSESRLPVFTTEEISYINGTSDFMAINMYHTHLVEDTEEADFGDPGYVNDMKAKVYLDPSWTLAENGQVIRPDSAKDTLIWLSKNYNYPDIFITENGVPDNNTEYDITRIVYYRDYLTAILDTMFETDVKVIGYTAWSMADCFEWTDGYSYKFGFYRRFIPPHYDGRLPKDSGIFYSELIQSRTIPEVKTTTSTTSTYPTSIQTTTDLPETTTASATKAAFSLIALVTSIFVSNISLKTSNAELTNLTFPKDFLFGVATASYQIEGAWNVDGKGENIWDRFTHSNASRIKNGDTGDVACDSYHKFDQDVALAKELGVKHYRFSVSWSRILPNGLYTPVNAKGIYYYQELVRQIVSAGMIPVVTLYHWDLPQPLQDLQGWVNPELVHHFVNYSRIVIESLDQVGYWITINEPKQICRRGYGDGSFAPGVKLDGIGEYLCAYVVAKAHAAVYRMFKEEFPDSKAKMSITMDGEWSEPASDSKADVEAAERRNQFEFGLYANPIFDGNWPQVVIDRVKYRSEKENFTKSRLPEFTEEEIKFINGTYDFMGFNTYWTYLVGDLPESDFGQVGYLNDIRANTSVDPTWSIAHNGNPIVPWGARKFLKWVKETYNDPEVFITENGISDSGASLQDRQRINFFTDYLAAIWQAMNEDQVKVFGYTAWSLLDNFEWTDGYSLITGQDDKKFPDDFMFGVSTSAYQVEGAWNEGGKGETIWDHMIHDNSSYTKDNSTGDVASDFYHKFDGDIRLLLNLGINHYKFSISWSRILPTGFVTDINHEAINFYDDIISLLQEHAKEPVVSLYHWDLPQPLQDIGGWTNPAIIEYFVEYARVVFEYFRTVRYWITFDEPKQICRGGYGTGSLAPGIKVDGVADYLCSYVVVKAHAAVYQLYQDEFSFIKGKVGVVLDVPWSEPYTEKAEDVAAAERRNQFMVGLYANPIVKGTWPDIVADRVQERSSMENFKRSRLPQFTEKETALLRRSFDFLGVNFYDTRYVADGEEAEFEFNPSFDYDVKVKLYANESWAVGTDGNTIVPWGLRKALNWIRTTYNYPTIFITDNSIADDGTLEDTARSQYITEYLDNVLAAIHEDSVKVMGYTVKFMDEFEWNLGYSAHGGLYSVNFQDPERPRTAKQSLALYHQIVMNLSTNVTTPEPPTTIEESTTDAATTNEGSPTTQESTTAEGVEGGWSAGGKSETIWDRLLHQNPSYAKDNATGDVATDFYHKYRSDIDLLLKLGIKHYKFSISWSRIFPTGIPRQFNLDAISYYEEIITRLQSSGVKTVVSLYHWDLPQSLQDIGGWTNPDIVKYFVEYARIAFTYLRTARYWITFDEPKQICRSGYGTGALAPGISVDGVAEYLCAYVVLKAHAAVYDLYKREFLIMNAKVGMVIDVPWSEPYTEKTEDVTAAERRNQFMIGLYANPIVHGNWPEVVRNRVQERSFKENFTRSRLPQFTKEEMDYIKGSYDFLGVNFYDTRYVSDDQEADYGSFSFDNDMRVQLHVNKSWLVGTDGNPIVPWGLRKALSWVKTTYDNPTIFITDNSIADNGTFEDGDRIQYLTVDNLLDAMYEDDVTVTGYTVKFMDQFEWYLGYSAHGGLYFVDFLHPDLLRTPKQSVEYYQQIATSLSIPSNITTTVPPTTTTEGATTEESTTTGESTSTSTSTPAVTTEPSTGTTEASSYKLQPFPLIVILITVMSLGAIRIY</sequence>
<comment type="caution">
    <text evidence="11">The sequence shown here is derived from an EMBL/GenBank/DDBJ whole genome shotgun (WGS) entry which is preliminary data.</text>
</comment>
<accession>A0AAV8WD30</accession>
<protein>
    <recommendedName>
        <fullName evidence="3">beta-glucosidase</fullName>
        <ecNumber evidence="3">3.2.1.21</ecNumber>
    </recommendedName>
</protein>
<proteinExistence type="inferred from homology"/>
<dbReference type="PROSITE" id="PS00653">
    <property type="entry name" value="GLYCOSYL_HYDROL_F1_2"/>
    <property type="match status" value="5"/>
</dbReference>
<feature type="compositionally biased region" description="Low complexity" evidence="9">
    <location>
        <begin position="934"/>
        <end position="949"/>
    </location>
</feature>
<comment type="similarity">
    <text evidence="1">Belongs to the glycosyl hydrolase 1 family.</text>
</comment>
<dbReference type="FunFam" id="3.20.20.80:FF:000013">
    <property type="entry name" value="lactase-phlorizin hydrolase"/>
    <property type="match status" value="5"/>
</dbReference>
<dbReference type="PANTHER" id="PTHR10353:SF36">
    <property type="entry name" value="LP05116P"/>
    <property type="match status" value="1"/>
</dbReference>
<dbReference type="Pfam" id="PF00232">
    <property type="entry name" value="Glyco_hydro_1"/>
    <property type="match status" value="7"/>
</dbReference>
<dbReference type="GO" id="GO:0005975">
    <property type="term" value="P:carbohydrate metabolic process"/>
    <property type="evidence" value="ECO:0007669"/>
    <property type="project" value="InterPro"/>
</dbReference>
<comment type="subunit">
    <text evidence="2">Homodimer.</text>
</comment>
<reference evidence="11 12" key="1">
    <citation type="journal article" date="2023" name="Insect Mol. Biol.">
        <title>Genome sequencing provides insights into the evolution of gene families encoding plant cell wall-degrading enzymes in longhorned beetles.</title>
        <authorList>
            <person name="Shin N.R."/>
            <person name="Okamura Y."/>
            <person name="Kirsch R."/>
            <person name="Pauchet Y."/>
        </authorList>
    </citation>
    <scope>NUCLEOTIDE SEQUENCE [LARGE SCALE GENOMIC DNA]</scope>
    <source>
        <strain evidence="11">EAD_L_NR</strain>
    </source>
</reference>
<gene>
    <name evidence="11" type="ORF">NQ315_006879</name>
</gene>
<evidence type="ECO:0000313" key="12">
    <source>
        <dbReference type="Proteomes" id="UP001159042"/>
    </source>
</evidence>
<evidence type="ECO:0000256" key="9">
    <source>
        <dbReference type="SAM" id="MobiDB-lite"/>
    </source>
</evidence>
<dbReference type="PANTHER" id="PTHR10353">
    <property type="entry name" value="GLYCOSYL HYDROLASE"/>
    <property type="match status" value="1"/>
</dbReference>
<feature type="region of interest" description="Disordered" evidence="9">
    <location>
        <begin position="930"/>
        <end position="949"/>
    </location>
</feature>
<evidence type="ECO:0000256" key="7">
    <source>
        <dbReference type="PROSITE-ProRule" id="PRU10055"/>
    </source>
</evidence>
<dbReference type="Proteomes" id="UP001159042">
    <property type="component" value="Unassembled WGS sequence"/>
</dbReference>
<dbReference type="InterPro" id="IPR001360">
    <property type="entry name" value="Glyco_hydro_1"/>
</dbReference>
<dbReference type="PRINTS" id="PR00131">
    <property type="entry name" value="GLHYDRLASE1"/>
</dbReference>
<keyword evidence="5" id="KW-0325">Glycoprotein</keyword>
<evidence type="ECO:0000256" key="5">
    <source>
        <dbReference type="ARBA" id="ARBA00023180"/>
    </source>
</evidence>
<dbReference type="InterPro" id="IPR033132">
    <property type="entry name" value="GH_1_N_CS"/>
</dbReference>
<evidence type="ECO:0000256" key="1">
    <source>
        <dbReference type="ARBA" id="ARBA00010838"/>
    </source>
</evidence>
<name>A0AAV8WD30_9CUCU</name>
<feature type="compositionally biased region" description="Polar residues" evidence="9">
    <location>
        <begin position="2412"/>
        <end position="2429"/>
    </location>
</feature>